<dbReference type="InterPro" id="IPR011009">
    <property type="entry name" value="Kinase-like_dom_sf"/>
</dbReference>
<feature type="domain" description="Protein kinase" evidence="1">
    <location>
        <begin position="1"/>
        <end position="78"/>
    </location>
</feature>
<sequence length="78" mass="9292">MEHTDSGSLQNYLRENFIKLTWEDKYRLAYQPVCGVSYLHNKEFEHLNLCSGNILIHRNNIKLTDFRLFKGSEQEETD</sequence>
<dbReference type="STRING" id="94130.A0A2Z6SQW6"/>
<dbReference type="Pfam" id="PF07714">
    <property type="entry name" value="PK_Tyr_Ser-Thr"/>
    <property type="match status" value="1"/>
</dbReference>
<dbReference type="Gene3D" id="1.10.510.10">
    <property type="entry name" value="Transferase(Phosphotransferase) domain 1"/>
    <property type="match status" value="1"/>
</dbReference>
<organism evidence="2 3">
    <name type="scientific">Rhizophagus clarus</name>
    <dbReference type="NCBI Taxonomy" id="94130"/>
    <lineage>
        <taxon>Eukaryota</taxon>
        <taxon>Fungi</taxon>
        <taxon>Fungi incertae sedis</taxon>
        <taxon>Mucoromycota</taxon>
        <taxon>Glomeromycotina</taxon>
        <taxon>Glomeromycetes</taxon>
        <taxon>Glomerales</taxon>
        <taxon>Glomeraceae</taxon>
        <taxon>Rhizophagus</taxon>
    </lineage>
</organism>
<dbReference type="SUPFAM" id="SSF56112">
    <property type="entry name" value="Protein kinase-like (PK-like)"/>
    <property type="match status" value="1"/>
</dbReference>
<evidence type="ECO:0000313" key="3">
    <source>
        <dbReference type="Proteomes" id="UP000247702"/>
    </source>
</evidence>
<reference evidence="2 3" key="1">
    <citation type="submission" date="2017-11" db="EMBL/GenBank/DDBJ databases">
        <title>The genome of Rhizophagus clarus HR1 reveals common genetic basis of auxotrophy among arbuscular mycorrhizal fungi.</title>
        <authorList>
            <person name="Kobayashi Y."/>
        </authorList>
    </citation>
    <scope>NUCLEOTIDE SEQUENCE [LARGE SCALE GENOMIC DNA]</scope>
    <source>
        <strain evidence="2 3">HR1</strain>
    </source>
</reference>
<name>A0A2Z6SQW6_9GLOM</name>
<protein>
    <recommendedName>
        <fullName evidence="1">Protein kinase domain-containing protein</fullName>
    </recommendedName>
</protein>
<proteinExistence type="predicted"/>
<keyword evidence="3" id="KW-1185">Reference proteome</keyword>
<evidence type="ECO:0000259" key="1">
    <source>
        <dbReference type="PROSITE" id="PS50011"/>
    </source>
</evidence>
<gene>
    <name evidence="2" type="ORF">RclHR1_09520004</name>
</gene>
<dbReference type="AlphaFoldDB" id="A0A2Z6SQW6"/>
<dbReference type="GO" id="GO:0004672">
    <property type="term" value="F:protein kinase activity"/>
    <property type="evidence" value="ECO:0007669"/>
    <property type="project" value="InterPro"/>
</dbReference>
<dbReference type="EMBL" id="BEXD01004373">
    <property type="protein sequence ID" value="GBC10319.1"/>
    <property type="molecule type" value="Genomic_DNA"/>
</dbReference>
<comment type="caution">
    <text evidence="2">The sequence shown here is derived from an EMBL/GenBank/DDBJ whole genome shotgun (WGS) entry which is preliminary data.</text>
</comment>
<accession>A0A2Z6SQW6</accession>
<dbReference type="Proteomes" id="UP000247702">
    <property type="component" value="Unassembled WGS sequence"/>
</dbReference>
<evidence type="ECO:0000313" key="2">
    <source>
        <dbReference type="EMBL" id="GBC10319.1"/>
    </source>
</evidence>
<dbReference type="InterPro" id="IPR001245">
    <property type="entry name" value="Ser-Thr/Tyr_kinase_cat_dom"/>
</dbReference>
<dbReference type="PROSITE" id="PS50011">
    <property type="entry name" value="PROTEIN_KINASE_DOM"/>
    <property type="match status" value="1"/>
</dbReference>
<dbReference type="GO" id="GO:0005524">
    <property type="term" value="F:ATP binding"/>
    <property type="evidence" value="ECO:0007669"/>
    <property type="project" value="InterPro"/>
</dbReference>
<dbReference type="InterPro" id="IPR000719">
    <property type="entry name" value="Prot_kinase_dom"/>
</dbReference>